<evidence type="ECO:0000256" key="1">
    <source>
        <dbReference type="SAM" id="Phobius"/>
    </source>
</evidence>
<dbReference type="AlphaFoldDB" id="R8Y3B0"/>
<dbReference type="Proteomes" id="UP000014041">
    <property type="component" value="Unassembled WGS sequence"/>
</dbReference>
<keyword evidence="1" id="KW-0472">Membrane</keyword>
<protein>
    <submittedName>
        <fullName evidence="2">Uncharacterized protein</fullName>
    </submittedName>
</protein>
<proteinExistence type="predicted"/>
<organism evidence="2 3">
    <name type="scientific">Acinetobacter calcoaceticus ANC 3811</name>
    <dbReference type="NCBI Taxonomy" id="1217690"/>
    <lineage>
        <taxon>Bacteria</taxon>
        <taxon>Pseudomonadati</taxon>
        <taxon>Pseudomonadota</taxon>
        <taxon>Gammaproteobacteria</taxon>
        <taxon>Moraxellales</taxon>
        <taxon>Moraxellaceae</taxon>
        <taxon>Acinetobacter</taxon>
        <taxon>Acinetobacter calcoaceticus/baumannii complex</taxon>
    </lineage>
</organism>
<dbReference type="RefSeq" id="WP_016138420.1">
    <property type="nucleotide sequence ID" value="NZ_KB976986.1"/>
</dbReference>
<evidence type="ECO:0000313" key="2">
    <source>
        <dbReference type="EMBL" id="EOQ63935.1"/>
    </source>
</evidence>
<reference evidence="2 3" key="1">
    <citation type="submission" date="2013-02" db="EMBL/GenBank/DDBJ databases">
        <title>The Genome Sequence of Acinetobacter sp. ANC 3811.</title>
        <authorList>
            <consortium name="The Broad Institute Genome Sequencing Platform"/>
            <consortium name="The Broad Institute Genome Sequencing Center for Infectious Disease"/>
            <person name="Cerqueira G."/>
            <person name="Feldgarden M."/>
            <person name="Courvalin P."/>
            <person name="Perichon B."/>
            <person name="Grillot-Courvalin C."/>
            <person name="Clermont D."/>
            <person name="Rocha E."/>
            <person name="Yoon E.-J."/>
            <person name="Nemec A."/>
            <person name="Walker B."/>
            <person name="Young S.K."/>
            <person name="Zeng Q."/>
            <person name="Gargeya S."/>
            <person name="Fitzgerald M."/>
            <person name="Haas B."/>
            <person name="Abouelleil A."/>
            <person name="Alvarado L."/>
            <person name="Arachchi H.M."/>
            <person name="Berlin A.M."/>
            <person name="Chapman S.B."/>
            <person name="Dewar J."/>
            <person name="Goldberg J."/>
            <person name="Griggs A."/>
            <person name="Gujja S."/>
            <person name="Hansen M."/>
            <person name="Howarth C."/>
            <person name="Imamovic A."/>
            <person name="Larimer J."/>
            <person name="McCowan C."/>
            <person name="Murphy C."/>
            <person name="Neiman D."/>
            <person name="Pearson M."/>
            <person name="Priest M."/>
            <person name="Roberts A."/>
            <person name="Saif S."/>
            <person name="Shea T."/>
            <person name="Sisk P."/>
            <person name="Sykes S."/>
            <person name="Wortman J."/>
            <person name="Nusbaum C."/>
            <person name="Birren B."/>
        </authorList>
    </citation>
    <scope>NUCLEOTIDE SEQUENCE [LARGE SCALE GENOMIC DNA]</scope>
    <source>
        <strain evidence="2 3">ANC 3811</strain>
    </source>
</reference>
<dbReference type="EMBL" id="APQJ01000007">
    <property type="protein sequence ID" value="EOQ63935.1"/>
    <property type="molecule type" value="Genomic_DNA"/>
</dbReference>
<evidence type="ECO:0000313" key="3">
    <source>
        <dbReference type="Proteomes" id="UP000014041"/>
    </source>
</evidence>
<gene>
    <name evidence="2" type="ORF">F935_01565</name>
</gene>
<dbReference type="PATRIC" id="fig|1217690.3.peg.1548"/>
<feature type="transmembrane region" description="Helical" evidence="1">
    <location>
        <begin position="38"/>
        <end position="60"/>
    </location>
</feature>
<comment type="caution">
    <text evidence="2">The sequence shown here is derived from an EMBL/GenBank/DDBJ whole genome shotgun (WGS) entry which is preliminary data.</text>
</comment>
<keyword evidence="1" id="KW-1133">Transmembrane helix</keyword>
<name>R8Y3B0_ACICA</name>
<sequence length="62" mass="7154">MKQNPIPSQTTARLYQHPTVEEQRPSRLATIKANSIDFLKFIVISVFLWIVISSFITWMFGG</sequence>
<dbReference type="HOGENOM" id="CLU_201560_1_0_6"/>
<keyword evidence="1" id="KW-0812">Transmembrane</keyword>
<accession>R8Y3B0</accession>